<organism evidence="2 3">
    <name type="scientific">Mycolicibacterium vaccae ATCC 25954</name>
    <dbReference type="NCBI Taxonomy" id="1194972"/>
    <lineage>
        <taxon>Bacteria</taxon>
        <taxon>Bacillati</taxon>
        <taxon>Actinomycetota</taxon>
        <taxon>Actinomycetes</taxon>
        <taxon>Mycobacteriales</taxon>
        <taxon>Mycobacteriaceae</taxon>
        <taxon>Mycolicibacterium</taxon>
    </lineage>
</organism>
<evidence type="ECO:0000313" key="2">
    <source>
        <dbReference type="EMBL" id="EJZ08103.1"/>
    </source>
</evidence>
<comment type="caution">
    <text evidence="2">The sequence shown here is derived from an EMBL/GenBank/DDBJ whole genome shotgun (WGS) entry which is preliminary data.</text>
</comment>
<name>K0UZR8_MYCVA</name>
<dbReference type="EMBL" id="ALQA01000035">
    <property type="protein sequence ID" value="EJZ08103.1"/>
    <property type="molecule type" value="Genomic_DNA"/>
</dbReference>
<proteinExistence type="predicted"/>
<feature type="transmembrane region" description="Helical" evidence="1">
    <location>
        <begin position="38"/>
        <end position="58"/>
    </location>
</feature>
<dbReference type="HOGENOM" id="CLU_1667492_0_0_11"/>
<protein>
    <submittedName>
        <fullName evidence="2">Gp108 protein</fullName>
    </submittedName>
</protein>
<sequence length="158" mass="16832">MGEPVSTDELITKWGVPAGAALLGIILLILASVSGVEIFTLFAVISFVAAAITGAQALPSRQVPPMPISTTPVPPMERQARLQEVLAQDVAVSRGRLESVTPYSAVIVTGRPVNHILHLLLTVFLCGFWLPIWVLIALTGGEKRSVLAVDQCGNISRR</sequence>
<dbReference type="PATRIC" id="fig|1194972.3.peg.3318"/>
<feature type="transmembrane region" description="Helical" evidence="1">
    <location>
        <begin position="14"/>
        <end position="31"/>
    </location>
</feature>
<dbReference type="AlphaFoldDB" id="K0UZR8"/>
<accession>K0UZR8</accession>
<keyword evidence="1" id="KW-0812">Transmembrane</keyword>
<keyword evidence="1" id="KW-0472">Membrane</keyword>
<evidence type="ECO:0000256" key="1">
    <source>
        <dbReference type="SAM" id="Phobius"/>
    </source>
</evidence>
<reference evidence="2 3" key="1">
    <citation type="journal article" date="2012" name="J. Bacteriol.">
        <title>Complete Genome Sequence of Mycobacterium vaccae Type Strain ATCC 25954.</title>
        <authorList>
            <person name="Ho Y.S."/>
            <person name="Adroub S.A."/>
            <person name="Abadi M."/>
            <person name="Al Alwan B."/>
            <person name="Alkhateeb R."/>
            <person name="Gao G."/>
            <person name="Ragab A."/>
            <person name="Ali S."/>
            <person name="van Soolingen D."/>
            <person name="Bitter W."/>
            <person name="Pain A."/>
            <person name="Abdallah A.M."/>
        </authorList>
    </citation>
    <scope>NUCLEOTIDE SEQUENCE [LARGE SCALE GENOMIC DNA]</scope>
    <source>
        <strain evidence="2 3">ATCC 25954</strain>
    </source>
</reference>
<dbReference type="Proteomes" id="UP000006072">
    <property type="component" value="Unassembled WGS sequence"/>
</dbReference>
<dbReference type="eggNOG" id="ENOG502ZWSC">
    <property type="taxonomic scope" value="Bacteria"/>
</dbReference>
<feature type="transmembrane region" description="Helical" evidence="1">
    <location>
        <begin position="116"/>
        <end position="138"/>
    </location>
</feature>
<keyword evidence="1" id="KW-1133">Transmembrane helix</keyword>
<evidence type="ECO:0000313" key="3">
    <source>
        <dbReference type="Proteomes" id="UP000006072"/>
    </source>
</evidence>
<keyword evidence="3" id="KW-1185">Reference proteome</keyword>
<gene>
    <name evidence="2" type="ORF">MVAC_16610</name>
</gene>